<feature type="chain" id="PRO_5043541912" description="Lipase domain-containing protein" evidence="5">
    <location>
        <begin position="19"/>
        <end position="319"/>
    </location>
</feature>
<feature type="domain" description="Lipase" evidence="6">
    <location>
        <begin position="28"/>
        <end position="315"/>
    </location>
</feature>
<evidence type="ECO:0000256" key="2">
    <source>
        <dbReference type="ARBA" id="ARBA00010701"/>
    </source>
</evidence>
<comment type="similarity">
    <text evidence="2 4">Belongs to the AB hydrolase superfamily. Lipase family.</text>
</comment>
<dbReference type="PANTHER" id="PTHR11610">
    <property type="entry name" value="LIPASE"/>
    <property type="match status" value="1"/>
</dbReference>
<evidence type="ECO:0000256" key="1">
    <source>
        <dbReference type="ARBA" id="ARBA00004613"/>
    </source>
</evidence>
<comment type="caution">
    <text evidence="7">The sequence shown here is derived from an EMBL/GenBank/DDBJ whole genome shotgun (WGS) entry which is preliminary data.</text>
</comment>
<keyword evidence="5" id="KW-0732">Signal</keyword>
<dbReference type="InterPro" id="IPR000734">
    <property type="entry name" value="TAG_lipase"/>
</dbReference>
<organism evidence="7 8">
    <name type="scientific">Scylla paramamosain</name>
    <name type="common">Mud crab</name>
    <dbReference type="NCBI Taxonomy" id="85552"/>
    <lineage>
        <taxon>Eukaryota</taxon>
        <taxon>Metazoa</taxon>
        <taxon>Ecdysozoa</taxon>
        <taxon>Arthropoda</taxon>
        <taxon>Crustacea</taxon>
        <taxon>Multicrustacea</taxon>
        <taxon>Malacostraca</taxon>
        <taxon>Eumalacostraca</taxon>
        <taxon>Eucarida</taxon>
        <taxon>Decapoda</taxon>
        <taxon>Pleocyemata</taxon>
        <taxon>Brachyura</taxon>
        <taxon>Eubrachyura</taxon>
        <taxon>Portunoidea</taxon>
        <taxon>Portunidae</taxon>
        <taxon>Portuninae</taxon>
        <taxon>Scylla</taxon>
    </lineage>
</organism>
<dbReference type="Pfam" id="PF00151">
    <property type="entry name" value="Lipase"/>
    <property type="match status" value="1"/>
</dbReference>
<dbReference type="AlphaFoldDB" id="A0AAW0UZV0"/>
<dbReference type="EMBL" id="JARAKH010000003">
    <property type="protein sequence ID" value="KAK8405535.1"/>
    <property type="molecule type" value="Genomic_DNA"/>
</dbReference>
<protein>
    <recommendedName>
        <fullName evidence="6">Lipase domain-containing protein</fullName>
    </recommendedName>
</protein>
<dbReference type="GO" id="GO:0017171">
    <property type="term" value="F:serine hydrolase activity"/>
    <property type="evidence" value="ECO:0007669"/>
    <property type="project" value="TreeGrafter"/>
</dbReference>
<dbReference type="Gene3D" id="3.40.50.1820">
    <property type="entry name" value="alpha/beta hydrolase"/>
    <property type="match status" value="1"/>
</dbReference>
<evidence type="ECO:0000259" key="6">
    <source>
        <dbReference type="Pfam" id="PF00151"/>
    </source>
</evidence>
<evidence type="ECO:0000313" key="8">
    <source>
        <dbReference type="Proteomes" id="UP001487740"/>
    </source>
</evidence>
<dbReference type="GO" id="GO:0016042">
    <property type="term" value="P:lipid catabolic process"/>
    <property type="evidence" value="ECO:0007669"/>
    <property type="project" value="TreeGrafter"/>
</dbReference>
<evidence type="ECO:0000256" key="3">
    <source>
        <dbReference type="ARBA" id="ARBA00022525"/>
    </source>
</evidence>
<dbReference type="InterPro" id="IPR013818">
    <property type="entry name" value="Lipase"/>
</dbReference>
<dbReference type="GO" id="GO:0005615">
    <property type="term" value="C:extracellular space"/>
    <property type="evidence" value="ECO:0007669"/>
    <property type="project" value="TreeGrafter"/>
</dbReference>
<dbReference type="PRINTS" id="PR00821">
    <property type="entry name" value="TAGLIPASE"/>
</dbReference>
<evidence type="ECO:0000256" key="4">
    <source>
        <dbReference type="RuleBase" id="RU004262"/>
    </source>
</evidence>
<dbReference type="SUPFAM" id="SSF53474">
    <property type="entry name" value="alpha/beta-Hydrolases"/>
    <property type="match status" value="1"/>
</dbReference>
<keyword evidence="8" id="KW-1185">Reference proteome</keyword>
<dbReference type="InterPro" id="IPR033906">
    <property type="entry name" value="Lipase_N"/>
</dbReference>
<dbReference type="CDD" id="cd00707">
    <property type="entry name" value="Pancreat_lipase_like"/>
    <property type="match status" value="1"/>
</dbReference>
<reference evidence="7 8" key="1">
    <citation type="submission" date="2023-03" db="EMBL/GenBank/DDBJ databases">
        <title>High-quality genome of Scylla paramamosain provides insights in environmental adaptation.</title>
        <authorList>
            <person name="Zhang L."/>
        </authorList>
    </citation>
    <scope>NUCLEOTIDE SEQUENCE [LARGE SCALE GENOMIC DNA]</scope>
    <source>
        <strain evidence="7">LZ_2023a</strain>
        <tissue evidence="7">Muscle</tissue>
    </source>
</reference>
<gene>
    <name evidence="7" type="ORF">O3P69_001831</name>
</gene>
<dbReference type="GO" id="GO:0016298">
    <property type="term" value="F:lipase activity"/>
    <property type="evidence" value="ECO:0007669"/>
    <property type="project" value="InterPro"/>
</dbReference>
<dbReference type="InterPro" id="IPR029058">
    <property type="entry name" value="AB_hydrolase_fold"/>
</dbReference>
<proteinExistence type="inferred from homology"/>
<name>A0AAW0UZV0_SCYPA</name>
<comment type="subcellular location">
    <subcellularLocation>
        <location evidence="1">Secreted</location>
    </subcellularLocation>
</comment>
<evidence type="ECO:0000313" key="7">
    <source>
        <dbReference type="EMBL" id="KAK8405535.1"/>
    </source>
</evidence>
<feature type="signal peptide" evidence="5">
    <location>
        <begin position="1"/>
        <end position="18"/>
    </location>
</feature>
<evidence type="ECO:0000256" key="5">
    <source>
        <dbReference type="SAM" id="SignalP"/>
    </source>
</evidence>
<dbReference type="Proteomes" id="UP001487740">
    <property type="component" value="Unassembled WGS sequence"/>
</dbReference>
<sequence>MVLTLLLLLVGAMAAVTAAPQHEPRASLDDVRFLLWTRSNSGDNECLDLIEGDLYSLGHFDGHDPTVVLIHGFSSHGYNGWAVDGKTELLKLGSYNVISVEWGKLAVAPWYPAAVNHVPQVGELTARLLDWLHEVAGMQGAGVQIVGHSLGAHVAGAVGQNLKNFRLPFITGMDPAGPEFYNLPESSRLDKTDADFVQIIHTNGGGVEEGCVGLKDTLGHVDFFPNGGDHQPGCTVGGDWMDLLTGGCSHGRSHQYWTESINGQPTFLSRPCSDWGTYTVGGCNGCGQGCLEMGFHVDRRLSGTYYLATNRNKPFAQGL</sequence>
<dbReference type="PANTHER" id="PTHR11610:SF173">
    <property type="entry name" value="LIPASE DOMAIN-CONTAINING PROTEIN-RELATED"/>
    <property type="match status" value="1"/>
</dbReference>
<accession>A0AAW0UZV0</accession>
<keyword evidence="3" id="KW-0964">Secreted</keyword>